<dbReference type="CDD" id="cd23659">
    <property type="entry name" value="USP_At3g01520-like"/>
    <property type="match status" value="1"/>
</dbReference>
<evidence type="ECO:0000313" key="3">
    <source>
        <dbReference type="Proteomes" id="UP001210925"/>
    </source>
</evidence>
<proteinExistence type="predicted"/>
<evidence type="ECO:0000313" key="2">
    <source>
        <dbReference type="EMBL" id="KAJ3262656.1"/>
    </source>
</evidence>
<dbReference type="EMBL" id="JADGKB010000001">
    <property type="protein sequence ID" value="KAJ3262656.1"/>
    <property type="molecule type" value="Genomic_DNA"/>
</dbReference>
<dbReference type="InterPro" id="IPR014729">
    <property type="entry name" value="Rossmann-like_a/b/a_fold"/>
</dbReference>
<organism evidence="2 3">
    <name type="scientific">Boothiomyces macroporosus</name>
    <dbReference type="NCBI Taxonomy" id="261099"/>
    <lineage>
        <taxon>Eukaryota</taxon>
        <taxon>Fungi</taxon>
        <taxon>Fungi incertae sedis</taxon>
        <taxon>Chytridiomycota</taxon>
        <taxon>Chytridiomycota incertae sedis</taxon>
        <taxon>Chytridiomycetes</taxon>
        <taxon>Rhizophydiales</taxon>
        <taxon>Terramycetaceae</taxon>
        <taxon>Boothiomyces</taxon>
    </lineage>
</organism>
<name>A0AAD5UST6_9FUNG</name>
<reference evidence="2" key="1">
    <citation type="submission" date="2020-05" db="EMBL/GenBank/DDBJ databases">
        <title>Phylogenomic resolution of chytrid fungi.</title>
        <authorList>
            <person name="Stajich J.E."/>
            <person name="Amses K."/>
            <person name="Simmons R."/>
            <person name="Seto K."/>
            <person name="Myers J."/>
            <person name="Bonds A."/>
            <person name="Quandt C.A."/>
            <person name="Barry K."/>
            <person name="Liu P."/>
            <person name="Grigoriev I."/>
            <person name="Longcore J.E."/>
            <person name="James T.Y."/>
        </authorList>
    </citation>
    <scope>NUCLEOTIDE SEQUENCE</scope>
    <source>
        <strain evidence="2">PLAUS21</strain>
    </source>
</reference>
<comment type="caution">
    <text evidence="2">The sequence shown here is derived from an EMBL/GenBank/DDBJ whole genome shotgun (WGS) entry which is preliminary data.</text>
</comment>
<evidence type="ECO:0000259" key="1">
    <source>
        <dbReference type="Pfam" id="PF00582"/>
    </source>
</evidence>
<accession>A0AAD5UST6</accession>
<dbReference type="Pfam" id="PF00582">
    <property type="entry name" value="Usp"/>
    <property type="match status" value="1"/>
</dbReference>
<dbReference type="InterPro" id="IPR006015">
    <property type="entry name" value="Universal_stress_UspA"/>
</dbReference>
<feature type="domain" description="UspA" evidence="1">
    <location>
        <begin position="35"/>
        <end position="178"/>
    </location>
</feature>
<dbReference type="Proteomes" id="UP001210925">
    <property type="component" value="Unassembled WGS sequence"/>
</dbReference>
<dbReference type="PANTHER" id="PTHR31964">
    <property type="entry name" value="ADENINE NUCLEOTIDE ALPHA HYDROLASES-LIKE SUPERFAMILY PROTEIN"/>
    <property type="match status" value="1"/>
</dbReference>
<protein>
    <recommendedName>
        <fullName evidence="1">UspA domain-containing protein</fullName>
    </recommendedName>
</protein>
<dbReference type="SUPFAM" id="SSF52402">
    <property type="entry name" value="Adenine nucleotide alpha hydrolases-like"/>
    <property type="match status" value="1"/>
</dbReference>
<dbReference type="InterPro" id="IPR006016">
    <property type="entry name" value="UspA"/>
</dbReference>
<gene>
    <name evidence="2" type="ORF">HK103_000185</name>
</gene>
<dbReference type="PANTHER" id="PTHR31964:SF113">
    <property type="entry name" value="USPA DOMAIN-CONTAINING PROTEIN"/>
    <property type="match status" value="1"/>
</dbReference>
<dbReference type="AlphaFoldDB" id="A0AAD5UST6"/>
<sequence>MTHHHYKANRPEISIMEVENTEIVNASQDNFTPKRTVLCAVDNSDCSPNVVEWAKKNLIPTSDLIVLVNAYKKARPLVGTPVLSYLEVVHKLEEQAQKQAVKTISFYAQRLTNAGYYVKGVIACGDPRSLIDQQITIQKPDLVVVGSRGLRGSVQRFVLGSVSQHVVQSSPVPVVVVP</sequence>
<keyword evidence="3" id="KW-1185">Reference proteome</keyword>
<dbReference type="Gene3D" id="3.40.50.620">
    <property type="entry name" value="HUPs"/>
    <property type="match status" value="1"/>
</dbReference>
<dbReference type="PRINTS" id="PR01438">
    <property type="entry name" value="UNVRSLSTRESS"/>
</dbReference>